<comment type="caution">
    <text evidence="1">The sequence shown here is derived from an EMBL/GenBank/DDBJ whole genome shotgun (WGS) entry which is preliminary data.</text>
</comment>
<gene>
    <name evidence="1" type="ORF">PENTCL1PPCAC_4294</name>
</gene>
<keyword evidence="2" id="KW-1185">Reference proteome</keyword>
<name>A0AAV5SPS1_9BILA</name>
<evidence type="ECO:0000313" key="2">
    <source>
        <dbReference type="Proteomes" id="UP001432027"/>
    </source>
</evidence>
<evidence type="ECO:0008006" key="3">
    <source>
        <dbReference type="Google" id="ProtNLM"/>
    </source>
</evidence>
<sequence length="144" mass="15790">MRKINESERDNGKTEHNLCTTVLLRRGGDKSLCCQDYCTTTISRLERRLLIQLSEVTVRGEGRGGEGAGRHVVGVGGRREEIEALRLIRGGHRVVHLEVQLSVDIGQAGGLGGEHRVVALDDRVNFRLHQRLSVSKAFVLAGGV</sequence>
<proteinExistence type="predicted"/>
<reference evidence="1" key="1">
    <citation type="submission" date="2023-10" db="EMBL/GenBank/DDBJ databases">
        <title>Genome assembly of Pristionchus species.</title>
        <authorList>
            <person name="Yoshida K."/>
            <person name="Sommer R.J."/>
        </authorList>
    </citation>
    <scope>NUCLEOTIDE SEQUENCE</scope>
    <source>
        <strain evidence="1">RS0144</strain>
    </source>
</reference>
<accession>A0AAV5SPS1</accession>
<dbReference type="AlphaFoldDB" id="A0AAV5SPS1"/>
<dbReference type="Proteomes" id="UP001432027">
    <property type="component" value="Unassembled WGS sequence"/>
</dbReference>
<protein>
    <recommendedName>
        <fullName evidence="3">Ribosomal protein</fullName>
    </recommendedName>
</protein>
<dbReference type="EMBL" id="BTSX01000001">
    <property type="protein sequence ID" value="GMS82119.1"/>
    <property type="molecule type" value="Genomic_DNA"/>
</dbReference>
<organism evidence="1 2">
    <name type="scientific">Pristionchus entomophagus</name>
    <dbReference type="NCBI Taxonomy" id="358040"/>
    <lineage>
        <taxon>Eukaryota</taxon>
        <taxon>Metazoa</taxon>
        <taxon>Ecdysozoa</taxon>
        <taxon>Nematoda</taxon>
        <taxon>Chromadorea</taxon>
        <taxon>Rhabditida</taxon>
        <taxon>Rhabditina</taxon>
        <taxon>Diplogasteromorpha</taxon>
        <taxon>Diplogasteroidea</taxon>
        <taxon>Neodiplogasteridae</taxon>
        <taxon>Pristionchus</taxon>
    </lineage>
</organism>
<evidence type="ECO:0000313" key="1">
    <source>
        <dbReference type="EMBL" id="GMS82119.1"/>
    </source>
</evidence>